<sequence>MLSSRDLTRNVLLSRIWHEASELQDQSLLRLVSGLLHLQPRSRALSTVTMYKSGWLRWRKWASSKIGISKPLHIALFITELTKICVENNMGVSPIEAALYLSYYGRDGIVSLTGYQLVKSPVGGAKRKLARPVQPKKPLSAHTVQAIAEVSVTSNPLSDFKSLKFKDSLSLKDVAIKGDHMIIYVAKRKND</sequence>
<organism evidence="1 2">
    <name type="scientific">Pocillopora meandrina</name>
    <dbReference type="NCBI Taxonomy" id="46732"/>
    <lineage>
        <taxon>Eukaryota</taxon>
        <taxon>Metazoa</taxon>
        <taxon>Cnidaria</taxon>
        <taxon>Anthozoa</taxon>
        <taxon>Hexacorallia</taxon>
        <taxon>Scleractinia</taxon>
        <taxon>Astrocoeniina</taxon>
        <taxon>Pocilloporidae</taxon>
        <taxon>Pocillopora</taxon>
    </lineage>
</organism>
<proteinExistence type="predicted"/>
<gene>
    <name evidence="1" type="ORF">PMEA_00010858</name>
</gene>
<dbReference type="AlphaFoldDB" id="A0AAU9VMB1"/>
<evidence type="ECO:0000313" key="1">
    <source>
        <dbReference type="EMBL" id="CAH3033016.1"/>
    </source>
</evidence>
<reference evidence="1 2" key="1">
    <citation type="submission" date="2022-05" db="EMBL/GenBank/DDBJ databases">
        <authorList>
            <consortium name="Genoscope - CEA"/>
            <person name="William W."/>
        </authorList>
    </citation>
    <scope>NUCLEOTIDE SEQUENCE [LARGE SCALE GENOMIC DNA]</scope>
</reference>
<name>A0AAU9VMB1_9CNID</name>
<evidence type="ECO:0000313" key="2">
    <source>
        <dbReference type="Proteomes" id="UP001159428"/>
    </source>
</evidence>
<protein>
    <submittedName>
        <fullName evidence="1">Uncharacterized protein</fullName>
    </submittedName>
</protein>
<dbReference type="EMBL" id="CALNXJ010000002">
    <property type="protein sequence ID" value="CAH3033016.1"/>
    <property type="molecule type" value="Genomic_DNA"/>
</dbReference>
<comment type="caution">
    <text evidence="1">The sequence shown here is derived from an EMBL/GenBank/DDBJ whole genome shotgun (WGS) entry which is preliminary data.</text>
</comment>
<keyword evidence="2" id="KW-1185">Reference proteome</keyword>
<accession>A0AAU9VMB1</accession>
<dbReference type="Proteomes" id="UP001159428">
    <property type="component" value="Unassembled WGS sequence"/>
</dbReference>